<reference evidence="6 7" key="2">
    <citation type="submission" date="2018-11" db="EMBL/GenBank/DDBJ databases">
        <authorList>
            <consortium name="Pathogen Informatics"/>
        </authorList>
    </citation>
    <scope>NUCLEOTIDE SEQUENCE [LARGE SCALE GENOMIC DNA]</scope>
</reference>
<keyword evidence="3" id="KW-0904">Protein phosphatase</keyword>
<dbReference type="InterPro" id="IPR016130">
    <property type="entry name" value="Tyr_Pase_AS"/>
</dbReference>
<dbReference type="Proteomes" id="UP000050794">
    <property type="component" value="Unassembled WGS sequence"/>
</dbReference>
<dbReference type="InterPro" id="IPR052103">
    <property type="entry name" value="Dual_spec_Phospatases"/>
</dbReference>
<dbReference type="AlphaFoldDB" id="A0A183UWF0"/>
<comment type="similarity">
    <text evidence="1">Belongs to the protein-tyrosine phosphatase family. Non-receptor class dual specificity subfamily.</text>
</comment>
<evidence type="ECO:0000313" key="7">
    <source>
        <dbReference type="Proteomes" id="UP000050794"/>
    </source>
</evidence>
<evidence type="ECO:0000313" key="6">
    <source>
        <dbReference type="EMBL" id="VDM44141.1"/>
    </source>
</evidence>
<gene>
    <name evidence="6" type="ORF">TCNE_LOCUS12820</name>
</gene>
<dbReference type="EMBL" id="UYWY01021442">
    <property type="protein sequence ID" value="VDM44141.1"/>
    <property type="molecule type" value="Genomic_DNA"/>
</dbReference>
<dbReference type="InterPro" id="IPR000340">
    <property type="entry name" value="Dual-sp_phosphatase_cat-dom"/>
</dbReference>
<dbReference type="PROSITE" id="PS50056">
    <property type="entry name" value="TYR_PHOSPHATASE_2"/>
    <property type="match status" value="2"/>
</dbReference>
<dbReference type="SMART" id="SM00195">
    <property type="entry name" value="DSPc"/>
    <property type="match status" value="1"/>
</dbReference>
<proteinExistence type="inferred from homology"/>
<dbReference type="InterPro" id="IPR020422">
    <property type="entry name" value="TYR_PHOSPHATASE_DUAL_dom"/>
</dbReference>
<dbReference type="InterPro" id="IPR000387">
    <property type="entry name" value="Tyr_Pase_dom"/>
</dbReference>
<dbReference type="SUPFAM" id="SSF52799">
    <property type="entry name" value="(Phosphotyrosine protein) phosphatases II"/>
    <property type="match status" value="2"/>
</dbReference>
<keyword evidence="7" id="KW-1185">Reference proteome</keyword>
<feature type="domain" description="Tyrosine specific protein phosphatases" evidence="5">
    <location>
        <begin position="149"/>
        <end position="211"/>
    </location>
</feature>
<dbReference type="Pfam" id="PF00782">
    <property type="entry name" value="DSPc"/>
    <property type="match status" value="2"/>
</dbReference>
<dbReference type="PROSITE" id="PS50054">
    <property type="entry name" value="TYR_PHOSPHATASE_DUAL"/>
    <property type="match status" value="1"/>
</dbReference>
<evidence type="ECO:0000259" key="4">
    <source>
        <dbReference type="PROSITE" id="PS50054"/>
    </source>
</evidence>
<dbReference type="CDD" id="cd14514">
    <property type="entry name" value="DUSP14-like"/>
    <property type="match status" value="1"/>
</dbReference>
<dbReference type="InterPro" id="IPR029021">
    <property type="entry name" value="Prot-tyrosine_phosphatase-like"/>
</dbReference>
<evidence type="ECO:0000259" key="5">
    <source>
        <dbReference type="PROSITE" id="PS50056"/>
    </source>
</evidence>
<feature type="domain" description="Tyrosine-protein phosphatase" evidence="4">
    <location>
        <begin position="91"/>
        <end position="232"/>
    </location>
</feature>
<feature type="domain" description="Tyrosine specific protein phosphatases" evidence="5">
    <location>
        <begin position="1"/>
        <end position="55"/>
    </location>
</feature>
<sequence>MSFILKIQEVISQSGNVLGHCVAGVSRSASICLASLTKYRHMSLRDAYRHMTSGRSLVRPNLGFWSKIMLSLMALENFLNMLFRVNEEYARIDEVISGLYICGVTSLNAENMEKYDIALIINATNEVPNARCLGAIPRSKLWLEDTTNTDLYSHLHVQCDQIQEVISQGGNVLVHCVAGVSRSASICLAFLVKCRHMSLRDAYHHMASKRPLVRPNLGFWRQLISFEQEVTKSKGSVQLVQFDGQLIPDVYVPSEGNEENAKPFQMHSRTSNRRKFVPALDPLAEIVEAAA</sequence>
<evidence type="ECO:0000256" key="1">
    <source>
        <dbReference type="ARBA" id="ARBA00008601"/>
    </source>
</evidence>
<organism evidence="7 8">
    <name type="scientific">Toxocara canis</name>
    <name type="common">Canine roundworm</name>
    <dbReference type="NCBI Taxonomy" id="6265"/>
    <lineage>
        <taxon>Eukaryota</taxon>
        <taxon>Metazoa</taxon>
        <taxon>Ecdysozoa</taxon>
        <taxon>Nematoda</taxon>
        <taxon>Chromadorea</taxon>
        <taxon>Rhabditida</taxon>
        <taxon>Spirurina</taxon>
        <taxon>Ascaridomorpha</taxon>
        <taxon>Ascaridoidea</taxon>
        <taxon>Toxocaridae</taxon>
        <taxon>Toxocara</taxon>
    </lineage>
</organism>
<dbReference type="Gene3D" id="3.90.190.10">
    <property type="entry name" value="Protein tyrosine phosphatase superfamily"/>
    <property type="match status" value="2"/>
</dbReference>
<reference evidence="8" key="1">
    <citation type="submission" date="2016-06" db="UniProtKB">
        <authorList>
            <consortium name="WormBaseParasite"/>
        </authorList>
    </citation>
    <scope>IDENTIFICATION</scope>
</reference>
<evidence type="ECO:0000256" key="2">
    <source>
        <dbReference type="ARBA" id="ARBA00022801"/>
    </source>
</evidence>
<evidence type="ECO:0000256" key="3">
    <source>
        <dbReference type="ARBA" id="ARBA00022912"/>
    </source>
</evidence>
<evidence type="ECO:0000313" key="8">
    <source>
        <dbReference type="WBParaSite" id="TCNE_0001282001-mRNA-1"/>
    </source>
</evidence>
<keyword evidence="2" id="KW-0378">Hydrolase</keyword>
<dbReference type="PROSITE" id="PS00383">
    <property type="entry name" value="TYR_PHOSPHATASE_1"/>
    <property type="match status" value="1"/>
</dbReference>
<accession>A0A183UWF0</accession>
<dbReference type="WBParaSite" id="TCNE_0001282001-mRNA-1">
    <property type="protein sequence ID" value="TCNE_0001282001-mRNA-1"/>
    <property type="gene ID" value="TCNE_0001282001"/>
</dbReference>
<dbReference type="GO" id="GO:0005737">
    <property type="term" value="C:cytoplasm"/>
    <property type="evidence" value="ECO:0007669"/>
    <property type="project" value="TreeGrafter"/>
</dbReference>
<name>A0A183UWF0_TOXCA</name>
<protein>
    <submittedName>
        <fullName evidence="8">Dual specificity protein phosphatase 14</fullName>
    </submittedName>
</protein>
<dbReference type="PANTHER" id="PTHR45961">
    <property type="entry name" value="IP21249P"/>
    <property type="match status" value="1"/>
</dbReference>
<dbReference type="GO" id="GO:0004721">
    <property type="term" value="F:phosphoprotein phosphatase activity"/>
    <property type="evidence" value="ECO:0007669"/>
    <property type="project" value="UniProtKB-KW"/>
</dbReference>
<dbReference type="PANTHER" id="PTHR45961:SF9">
    <property type="entry name" value="DUAL SPECIFICITY PROTEIN PHOSPHATASE 14"/>
    <property type="match status" value="1"/>
</dbReference>